<keyword evidence="4" id="KW-1185">Reference proteome</keyword>
<reference evidence="3 4" key="1">
    <citation type="submission" date="2018-08" db="EMBL/GenBank/DDBJ databases">
        <title>Actinomadura jelena sp. nov., a novel Actinomycete isolated from soil in Chad.</title>
        <authorList>
            <person name="Shi L."/>
        </authorList>
    </citation>
    <scope>NUCLEOTIDE SEQUENCE [LARGE SCALE GENOMIC DNA]</scope>
    <source>
        <strain evidence="3 4">NEAU-G17</strain>
    </source>
</reference>
<evidence type="ECO:0000256" key="2">
    <source>
        <dbReference type="SAM" id="MobiDB-lite"/>
    </source>
</evidence>
<proteinExistence type="predicted"/>
<dbReference type="InterPro" id="IPR028994">
    <property type="entry name" value="Integrin_alpha_N"/>
</dbReference>
<dbReference type="SUPFAM" id="SSF69318">
    <property type="entry name" value="Integrin alpha N-terminal domain"/>
    <property type="match status" value="1"/>
</dbReference>
<protein>
    <submittedName>
        <fullName evidence="3">VCBS repeat-containing protein</fullName>
    </submittedName>
</protein>
<dbReference type="AlphaFoldDB" id="A0A372JAH0"/>
<feature type="region of interest" description="Disordered" evidence="2">
    <location>
        <begin position="166"/>
        <end position="188"/>
    </location>
</feature>
<name>A0A372JAH0_9ACTN</name>
<accession>A0A372JAH0</accession>
<dbReference type="InterPro" id="IPR013517">
    <property type="entry name" value="FG-GAP"/>
</dbReference>
<feature type="region of interest" description="Disordered" evidence="2">
    <location>
        <begin position="200"/>
        <end position="222"/>
    </location>
</feature>
<gene>
    <name evidence="3" type="ORF">DZF91_38450</name>
</gene>
<dbReference type="EMBL" id="QURH01001053">
    <property type="protein sequence ID" value="RFU36378.1"/>
    <property type="molecule type" value="Genomic_DNA"/>
</dbReference>
<dbReference type="Proteomes" id="UP000261811">
    <property type="component" value="Unassembled WGS sequence"/>
</dbReference>
<organism evidence="3 4">
    <name type="scientific">Actinomadura logoneensis</name>
    <dbReference type="NCBI Taxonomy" id="2293572"/>
    <lineage>
        <taxon>Bacteria</taxon>
        <taxon>Bacillati</taxon>
        <taxon>Actinomycetota</taxon>
        <taxon>Actinomycetes</taxon>
        <taxon>Streptosporangiales</taxon>
        <taxon>Thermomonosporaceae</taxon>
        <taxon>Actinomadura</taxon>
    </lineage>
</organism>
<sequence>MTTDRTRVRFADFDGDGRADYNIVNDDGSMSTWLNRGGDFSRGWVALMGVAGGTGFGSGPCIRLADMNGDGRADYNVINDNGSITTHINNGGDNHGGWANYGQTARGLTTDQNAVTLTDVTGEGMADYLVTNTDNSVHAYSNNGGDGHGGWNDMGHHRHRRLTRSLPASTLEPSTAPPVGGMPLQPRRHDQPLRQLRRICPWRPNGQGQPPPVLSPDPEGPA</sequence>
<comment type="caution">
    <text evidence="3">The sequence shown here is derived from an EMBL/GenBank/DDBJ whole genome shotgun (WGS) entry which is preliminary data.</text>
</comment>
<evidence type="ECO:0000256" key="1">
    <source>
        <dbReference type="ARBA" id="ARBA00022729"/>
    </source>
</evidence>
<evidence type="ECO:0000313" key="3">
    <source>
        <dbReference type="EMBL" id="RFU36378.1"/>
    </source>
</evidence>
<keyword evidence="1" id="KW-0732">Signal</keyword>
<evidence type="ECO:0000313" key="4">
    <source>
        <dbReference type="Proteomes" id="UP000261811"/>
    </source>
</evidence>
<dbReference type="Pfam" id="PF13517">
    <property type="entry name" value="FG-GAP_3"/>
    <property type="match status" value="1"/>
</dbReference>
<feature type="compositionally biased region" description="Pro residues" evidence="2">
    <location>
        <begin position="209"/>
        <end position="222"/>
    </location>
</feature>